<dbReference type="AlphaFoldDB" id="A0A2N3VD95"/>
<gene>
    <name evidence="1" type="ORF">ATK86_3963</name>
</gene>
<evidence type="ECO:0000313" key="1">
    <source>
        <dbReference type="EMBL" id="PKV79567.1"/>
    </source>
</evidence>
<dbReference type="Proteomes" id="UP000233766">
    <property type="component" value="Unassembled WGS sequence"/>
</dbReference>
<comment type="caution">
    <text evidence="1">The sequence shown here is derived from an EMBL/GenBank/DDBJ whole genome shotgun (WGS) entry which is preliminary data.</text>
</comment>
<evidence type="ECO:0000313" key="2">
    <source>
        <dbReference type="Proteomes" id="UP000233766"/>
    </source>
</evidence>
<dbReference type="RefSeq" id="WP_062990287.1">
    <property type="nucleotide sequence ID" value="NZ_PJMW01000002.1"/>
</dbReference>
<name>A0A2N3VD95_9NOCA</name>
<sequence length="144" mass="15928">MPNNPEDFTTRITGTQRDLVIVGHVLTHDCDAPQGAVVTPFPEIDFHQWTRTSHEPVALVLSYWDQSVVLASPEEMRRPPDASSSRFTGSLVPVWFHRPSSQLVLAPHYFAGSNKGTAPIPAGVRAHLPHAPDTINNLYNDLVK</sequence>
<dbReference type="OrthoDB" id="4560126at2"/>
<proteinExistence type="predicted"/>
<accession>A0A2N3VD95</accession>
<protein>
    <submittedName>
        <fullName evidence="1">Uncharacterized protein</fullName>
    </submittedName>
</protein>
<reference evidence="1 2" key="1">
    <citation type="submission" date="2017-12" db="EMBL/GenBank/DDBJ databases">
        <title>Sequencing the genomes of 1000 Actinobacteria strains.</title>
        <authorList>
            <person name="Klenk H.-P."/>
        </authorList>
    </citation>
    <scope>NUCLEOTIDE SEQUENCE [LARGE SCALE GENOMIC DNA]</scope>
    <source>
        <strain evidence="1 2">DSM 44489</strain>
    </source>
</reference>
<keyword evidence="2" id="KW-1185">Reference proteome</keyword>
<organism evidence="1 2">
    <name type="scientific">Nocardia fluminea</name>
    <dbReference type="NCBI Taxonomy" id="134984"/>
    <lineage>
        <taxon>Bacteria</taxon>
        <taxon>Bacillati</taxon>
        <taxon>Actinomycetota</taxon>
        <taxon>Actinomycetes</taxon>
        <taxon>Mycobacteriales</taxon>
        <taxon>Nocardiaceae</taxon>
        <taxon>Nocardia</taxon>
    </lineage>
</organism>
<dbReference type="EMBL" id="PJMW01000002">
    <property type="protein sequence ID" value="PKV79567.1"/>
    <property type="molecule type" value="Genomic_DNA"/>
</dbReference>